<dbReference type="InterPro" id="IPR005656">
    <property type="entry name" value="MmgE_PrpD"/>
</dbReference>
<evidence type="ECO:0000313" key="5">
    <source>
        <dbReference type="Proteomes" id="UP000396788"/>
    </source>
</evidence>
<dbReference type="Pfam" id="PF03972">
    <property type="entry name" value="MmgE_PrpD_N"/>
    <property type="match status" value="1"/>
</dbReference>
<dbReference type="Pfam" id="PF19305">
    <property type="entry name" value="MmgE_PrpD_C"/>
    <property type="match status" value="1"/>
</dbReference>
<reference evidence="4 5" key="1">
    <citation type="submission" date="2019-08" db="EMBL/GenBank/DDBJ databases">
        <authorList>
            <person name="Peeters C."/>
        </authorList>
    </citation>
    <scope>NUCLEOTIDE SEQUENCE [LARGE SCALE GENOMIC DNA]</scope>
    <source>
        <strain evidence="4 5">LMG 31107</strain>
    </source>
</reference>
<dbReference type="Gene3D" id="1.10.4100.10">
    <property type="entry name" value="2-methylcitrate dehydratase PrpD"/>
    <property type="match status" value="1"/>
</dbReference>
<organism evidence="4 5">
    <name type="scientific">Pandoraea cepalis</name>
    <dbReference type="NCBI Taxonomy" id="2508294"/>
    <lineage>
        <taxon>Bacteria</taxon>
        <taxon>Pseudomonadati</taxon>
        <taxon>Pseudomonadota</taxon>
        <taxon>Betaproteobacteria</taxon>
        <taxon>Burkholderiales</taxon>
        <taxon>Burkholderiaceae</taxon>
        <taxon>Pandoraea</taxon>
    </lineage>
</organism>
<dbReference type="InterPro" id="IPR045336">
    <property type="entry name" value="MmgE_PrpD_N"/>
</dbReference>
<comment type="similarity">
    <text evidence="1">Belongs to the PrpD family.</text>
</comment>
<evidence type="ECO:0000259" key="2">
    <source>
        <dbReference type="Pfam" id="PF03972"/>
    </source>
</evidence>
<proteinExistence type="inferred from homology"/>
<dbReference type="InterPro" id="IPR045337">
    <property type="entry name" value="MmgE_PrpD_C"/>
</dbReference>
<accession>A0A5E4TR95</accession>
<dbReference type="InterPro" id="IPR036148">
    <property type="entry name" value="MmgE/PrpD_sf"/>
</dbReference>
<sequence length="472" mass="50348">MDSKNLIRHLAQHVHSTRFEDLTTAEVDRTKQCLLDCLGNMLAGRFSGKADGFLRHAASSIQPDGATIFGFQKVTLEKAAFCNAAFSRVMDLDDGHRRAMGHPGVVIIPTVLAVGEVLHATTQEAISAIVAAYDVYIEIGMAINPYSYTVKGFDTTGVAGTVAAAAAIAKLKHLDMETTKHAMAIAALHSGGFIEYLSDGSSGKLLCPAWTAATGLRSVEMAECGFTGPDSVLEGTHGLFRCFSENADLSNFGATLGTTRHIMTAYFKAHACLRRLHAAIDALLAARKQHALSLENVRRIVVNAGDFVLKADARRPSTLVAAQGSMPFVLAVALKHGKVSRESLQSSMGDPELEAVQDTISLKFSEAIAARQASDSSLWGEVQLEIETTDGLVVTQHAAFGSGEPEAPMSWDELQRKFVDQLQRTPAASEALRLASFVARFDAIDGVDTFVQTISLACLTPNAANPAMAQGS</sequence>
<dbReference type="PANTHER" id="PTHR16943:SF8">
    <property type="entry name" value="2-METHYLCITRATE DEHYDRATASE"/>
    <property type="match status" value="1"/>
</dbReference>
<evidence type="ECO:0000256" key="1">
    <source>
        <dbReference type="ARBA" id="ARBA00006174"/>
    </source>
</evidence>
<dbReference type="SUPFAM" id="SSF103378">
    <property type="entry name" value="2-methylcitrate dehydratase PrpD"/>
    <property type="match status" value="1"/>
</dbReference>
<dbReference type="RefSeq" id="WP_150607513.1">
    <property type="nucleotide sequence ID" value="NZ_CABPRY010000002.1"/>
</dbReference>
<feature type="domain" description="MmgE/PrpD C-terminal" evidence="3">
    <location>
        <begin position="270"/>
        <end position="440"/>
    </location>
</feature>
<evidence type="ECO:0000313" key="4">
    <source>
        <dbReference type="EMBL" id="VVD89732.1"/>
    </source>
</evidence>
<dbReference type="InterPro" id="IPR042183">
    <property type="entry name" value="MmgE/PrpD_sf_1"/>
</dbReference>
<protein>
    <submittedName>
        <fullName evidence="4">2-methylcitrate dehydratase</fullName>
    </submittedName>
</protein>
<dbReference type="Gene3D" id="3.30.1330.120">
    <property type="entry name" value="2-methylcitrate dehydratase PrpD"/>
    <property type="match status" value="1"/>
</dbReference>
<dbReference type="GO" id="GO:0016829">
    <property type="term" value="F:lyase activity"/>
    <property type="evidence" value="ECO:0007669"/>
    <property type="project" value="InterPro"/>
</dbReference>
<dbReference type="PANTHER" id="PTHR16943">
    <property type="entry name" value="2-METHYLCITRATE DEHYDRATASE-RELATED"/>
    <property type="match status" value="1"/>
</dbReference>
<feature type="domain" description="MmgE/PrpD N-terminal" evidence="2">
    <location>
        <begin position="8"/>
        <end position="249"/>
    </location>
</feature>
<dbReference type="AlphaFoldDB" id="A0A5E4TR95"/>
<gene>
    <name evidence="4" type="ORF">PCE31107_01565</name>
</gene>
<dbReference type="Proteomes" id="UP000396788">
    <property type="component" value="Unassembled WGS sequence"/>
</dbReference>
<evidence type="ECO:0000259" key="3">
    <source>
        <dbReference type="Pfam" id="PF19305"/>
    </source>
</evidence>
<dbReference type="InterPro" id="IPR042188">
    <property type="entry name" value="MmgE/PrpD_sf_2"/>
</dbReference>
<name>A0A5E4TR95_9BURK</name>
<dbReference type="EMBL" id="CABPRY010000002">
    <property type="protein sequence ID" value="VVD89732.1"/>
    <property type="molecule type" value="Genomic_DNA"/>
</dbReference>